<sequence>MEVICNPTLRAAAGAQWRRAGAPAMPIADLLQCAPIGIYIFSGHVSLLRPQNKLCGLQWRRRCAVLPDRLLWCHNE</sequence>
<organism evidence="1 2">
    <name type="scientific">Trichinella spiralis</name>
    <name type="common">Trichina worm</name>
    <dbReference type="NCBI Taxonomy" id="6334"/>
    <lineage>
        <taxon>Eukaryota</taxon>
        <taxon>Metazoa</taxon>
        <taxon>Ecdysozoa</taxon>
        <taxon>Nematoda</taxon>
        <taxon>Enoplea</taxon>
        <taxon>Dorylaimia</taxon>
        <taxon>Trichinellida</taxon>
        <taxon>Trichinellidae</taxon>
        <taxon>Trichinella</taxon>
    </lineage>
</organism>
<dbReference type="GO" id="GO:0016874">
    <property type="term" value="F:ligase activity"/>
    <property type="evidence" value="ECO:0007669"/>
    <property type="project" value="UniProtKB-KW"/>
</dbReference>
<dbReference type="Proteomes" id="UP001558632">
    <property type="component" value="Unassembled WGS sequence"/>
</dbReference>
<proteinExistence type="predicted"/>
<evidence type="ECO:0000313" key="1">
    <source>
        <dbReference type="EMBL" id="KAL1232480.1"/>
    </source>
</evidence>
<evidence type="ECO:0000313" key="2">
    <source>
        <dbReference type="Proteomes" id="UP001558632"/>
    </source>
</evidence>
<keyword evidence="1" id="KW-0436">Ligase</keyword>
<protein>
    <submittedName>
        <fullName evidence="1">UDP-N-acetylmuramoylalanine--D-glutamate ligase</fullName>
    </submittedName>
</protein>
<keyword evidence="2" id="KW-1185">Reference proteome</keyword>
<comment type="caution">
    <text evidence="1">The sequence shown here is derived from an EMBL/GenBank/DDBJ whole genome shotgun (WGS) entry which is preliminary data.</text>
</comment>
<name>A0ABR3K9S4_TRISP</name>
<gene>
    <name evidence="1" type="ORF">TSPI_01785</name>
</gene>
<dbReference type="EMBL" id="JBEUSY010000451">
    <property type="protein sequence ID" value="KAL1232480.1"/>
    <property type="molecule type" value="Genomic_DNA"/>
</dbReference>
<reference evidence="1 2" key="1">
    <citation type="submission" date="2024-07" db="EMBL/GenBank/DDBJ databases">
        <title>Enhanced genomic and transcriptomic resources for Trichinella pseudospiralis and T. spiralis underpin the discovery of pronounced molecular differences between stages and species.</title>
        <authorList>
            <person name="Pasi K.K."/>
            <person name="La Rosa G."/>
            <person name="Gomez-Morales M.A."/>
            <person name="Tosini F."/>
            <person name="Sumanam S."/>
            <person name="Young N.D."/>
            <person name="Chang B.C."/>
            <person name="Robin G.B."/>
        </authorList>
    </citation>
    <scope>NUCLEOTIDE SEQUENCE [LARGE SCALE GENOMIC DNA]</scope>
    <source>
        <strain evidence="1">ISS534</strain>
    </source>
</reference>
<accession>A0ABR3K9S4</accession>